<dbReference type="InterPro" id="IPR010389">
    <property type="entry name" value="Urate_ox_N"/>
</dbReference>
<dbReference type="PIRSF" id="PIRSF032086">
    <property type="entry name" value="UCP032086"/>
    <property type="match status" value="1"/>
</dbReference>
<feature type="transmembrane region" description="Helical" evidence="1">
    <location>
        <begin position="82"/>
        <end position="102"/>
    </location>
</feature>
<evidence type="ECO:0000313" key="3">
    <source>
        <dbReference type="EMBL" id="SVD56828.1"/>
    </source>
</evidence>
<proteinExistence type="predicted"/>
<feature type="transmembrane region" description="Helical" evidence="1">
    <location>
        <begin position="56"/>
        <end position="75"/>
    </location>
</feature>
<reference evidence="3" key="1">
    <citation type="submission" date="2018-05" db="EMBL/GenBank/DDBJ databases">
        <authorList>
            <person name="Lanie J.A."/>
            <person name="Ng W.-L."/>
            <person name="Kazmierczak K.M."/>
            <person name="Andrzejewski T.M."/>
            <person name="Davidsen T.M."/>
            <person name="Wayne K.J."/>
            <person name="Tettelin H."/>
            <person name="Glass J.I."/>
            <person name="Rusch D."/>
            <person name="Podicherti R."/>
            <person name="Tsui H.-C.T."/>
            <person name="Winkler M.E."/>
        </authorList>
    </citation>
    <scope>NUCLEOTIDE SEQUENCE</scope>
</reference>
<dbReference type="EMBL" id="UINC01158991">
    <property type="protein sequence ID" value="SVD56828.1"/>
    <property type="molecule type" value="Genomic_DNA"/>
</dbReference>
<evidence type="ECO:0000256" key="1">
    <source>
        <dbReference type="SAM" id="Phobius"/>
    </source>
</evidence>
<keyword evidence="1" id="KW-0812">Transmembrane</keyword>
<keyword evidence="1" id="KW-0472">Membrane</keyword>
<feature type="transmembrane region" description="Helical" evidence="1">
    <location>
        <begin position="173"/>
        <end position="191"/>
    </location>
</feature>
<dbReference type="AlphaFoldDB" id="A0A382WFD6"/>
<keyword evidence="1" id="KW-1133">Transmembrane helix</keyword>
<feature type="transmembrane region" description="Helical" evidence="1">
    <location>
        <begin position="7"/>
        <end position="27"/>
    </location>
</feature>
<gene>
    <name evidence="3" type="ORF">METZ01_LOCUS409682</name>
</gene>
<feature type="transmembrane region" description="Helical" evidence="1">
    <location>
        <begin position="203"/>
        <end position="221"/>
    </location>
</feature>
<feature type="domain" description="Urate oxidase N-terminal" evidence="2">
    <location>
        <begin position="84"/>
        <end position="161"/>
    </location>
</feature>
<organism evidence="3">
    <name type="scientific">marine metagenome</name>
    <dbReference type="NCBI Taxonomy" id="408172"/>
    <lineage>
        <taxon>unclassified sequences</taxon>
        <taxon>metagenomes</taxon>
        <taxon>ecological metagenomes</taxon>
    </lineage>
</organism>
<name>A0A382WFD6_9ZZZZ</name>
<accession>A0A382WFD6</accession>
<dbReference type="Pfam" id="PF06181">
    <property type="entry name" value="Urate_ox_N"/>
    <property type="match status" value="1"/>
</dbReference>
<dbReference type="InterPro" id="IPR016988">
    <property type="entry name" value="UCP032086"/>
</dbReference>
<protein>
    <recommendedName>
        <fullName evidence="2">Urate oxidase N-terminal domain-containing protein</fullName>
    </recommendedName>
</protein>
<evidence type="ECO:0000259" key="2">
    <source>
        <dbReference type="Pfam" id="PF06181"/>
    </source>
</evidence>
<sequence length="222" mass="24411">MDELLNLLFRWGHILFGVTWIGLLYYFNFIQTEYVKEAEEAGKKDLVSKLAPRALWWFRWAALFTFLTGIVLLYIIQAVVSLDIILGATMGTFMMLNVWGIIWPNQKIVIGLKDGDPGVAGPKASLASRTNTLFSVPMLYCMVSSTHPTMFTKAGGYINVTSTGEVVATLNEIALLVGLALILLIQANAIWGKMLGVISSVRSVIISSFVLTIIISGLGTYL</sequence>